<evidence type="ECO:0000313" key="3">
    <source>
        <dbReference type="Proteomes" id="UP001642900"/>
    </source>
</evidence>
<dbReference type="InterPro" id="IPR000836">
    <property type="entry name" value="PRTase_dom"/>
</dbReference>
<reference evidence="2 3" key="1">
    <citation type="submission" date="2020-02" db="EMBL/GenBank/DDBJ databases">
        <title>Genome sequence of strain CCNWXJ40-4.</title>
        <authorList>
            <person name="Gao J."/>
            <person name="Sun J."/>
        </authorList>
    </citation>
    <scope>NUCLEOTIDE SEQUENCE [LARGE SCALE GENOMIC DNA]</scope>
    <source>
        <strain evidence="2 3">CCNWXJ 40-4</strain>
    </source>
</reference>
<feature type="domain" description="Phosphoribosyltransferase" evidence="1">
    <location>
        <begin position="20"/>
        <end position="186"/>
    </location>
</feature>
<sequence length="223" mass="24409">MFEKRQAFLDRREAGRQLGEELAKTDWRDPVVLALPRGGVPVGFEVARALHAPLDVLLVRKIGAPGHPEFAIGAVVDGKDPQLVVNEEAALILGPSSNYLEAEKKRQLVEIERRRERYLGARAAVPIRGRTAIIVDDGIATGSTVKVALKALRRSDADRVVLAVPVAPRSTIEALREEADDVVCLSMPEPFHAVGLHYVDFEQTSDEEVIQLLKAAATMPAER</sequence>
<dbReference type="Gene3D" id="3.40.50.2020">
    <property type="match status" value="1"/>
</dbReference>
<dbReference type="GO" id="GO:0016757">
    <property type="term" value="F:glycosyltransferase activity"/>
    <property type="evidence" value="ECO:0007669"/>
    <property type="project" value="UniProtKB-KW"/>
</dbReference>
<dbReference type="AlphaFoldDB" id="A0A6G4WCT4"/>
<evidence type="ECO:0000313" key="2">
    <source>
        <dbReference type="EMBL" id="NGO51950.1"/>
    </source>
</evidence>
<gene>
    <name evidence="2" type="ORF">G6N73_12285</name>
</gene>
<organism evidence="2 3">
    <name type="scientific">Allomesorhizobium camelthorni</name>
    <dbReference type="NCBI Taxonomy" id="475069"/>
    <lineage>
        <taxon>Bacteria</taxon>
        <taxon>Pseudomonadati</taxon>
        <taxon>Pseudomonadota</taxon>
        <taxon>Alphaproteobacteria</taxon>
        <taxon>Hyphomicrobiales</taxon>
        <taxon>Phyllobacteriaceae</taxon>
        <taxon>Allomesorhizobium</taxon>
    </lineage>
</organism>
<evidence type="ECO:0000259" key="1">
    <source>
        <dbReference type="Pfam" id="PF00156"/>
    </source>
</evidence>
<dbReference type="Proteomes" id="UP001642900">
    <property type="component" value="Unassembled WGS sequence"/>
</dbReference>
<comment type="caution">
    <text evidence="2">The sequence shown here is derived from an EMBL/GenBank/DDBJ whole genome shotgun (WGS) entry which is preliminary data.</text>
</comment>
<keyword evidence="3" id="KW-1185">Reference proteome</keyword>
<protein>
    <submittedName>
        <fullName evidence="2">Phosphoribosyltransferase</fullName>
    </submittedName>
</protein>
<keyword evidence="2" id="KW-0808">Transferase</keyword>
<dbReference type="RefSeq" id="WP_165027884.1">
    <property type="nucleotide sequence ID" value="NZ_JAAKZF010000012.1"/>
</dbReference>
<proteinExistence type="predicted"/>
<accession>A0A6G4WCT4</accession>
<dbReference type="SUPFAM" id="SSF53271">
    <property type="entry name" value="PRTase-like"/>
    <property type="match status" value="1"/>
</dbReference>
<dbReference type="EMBL" id="JAAKZF010000012">
    <property type="protein sequence ID" value="NGO51950.1"/>
    <property type="molecule type" value="Genomic_DNA"/>
</dbReference>
<name>A0A6G4WCT4_9HYPH</name>
<dbReference type="Gene3D" id="3.30.1310.20">
    <property type="entry name" value="PRTase-like"/>
    <property type="match status" value="1"/>
</dbReference>
<keyword evidence="2" id="KW-0328">Glycosyltransferase</keyword>
<dbReference type="InterPro" id="IPR029057">
    <property type="entry name" value="PRTase-like"/>
</dbReference>
<dbReference type="CDD" id="cd06223">
    <property type="entry name" value="PRTases_typeI"/>
    <property type="match status" value="1"/>
</dbReference>
<dbReference type="Pfam" id="PF00156">
    <property type="entry name" value="Pribosyltran"/>
    <property type="match status" value="1"/>
</dbReference>